<keyword evidence="1" id="KW-1133">Transmembrane helix</keyword>
<sequence length="104" mass="11372">MASNLELFLLAFLHGSFIATLLLLAVSLASIGLLLSFFIGLFSVVAIDLLNVYPIISWYFEEAKMNLKLGLVLGIALGMKLLFGGAVFKFKGRLRDHIDALKLA</sequence>
<dbReference type="AlphaFoldDB" id="W9RMN9"/>
<proteinExistence type="predicted"/>
<keyword evidence="1" id="KW-0812">Transmembrane</keyword>
<evidence type="ECO:0000256" key="1">
    <source>
        <dbReference type="SAM" id="Phobius"/>
    </source>
</evidence>
<dbReference type="Proteomes" id="UP000030645">
    <property type="component" value="Unassembled WGS sequence"/>
</dbReference>
<feature type="transmembrane region" description="Helical" evidence="1">
    <location>
        <begin position="6"/>
        <end position="26"/>
    </location>
</feature>
<accession>W9RMN9</accession>
<organism evidence="2 3">
    <name type="scientific">Morus notabilis</name>
    <dbReference type="NCBI Taxonomy" id="981085"/>
    <lineage>
        <taxon>Eukaryota</taxon>
        <taxon>Viridiplantae</taxon>
        <taxon>Streptophyta</taxon>
        <taxon>Embryophyta</taxon>
        <taxon>Tracheophyta</taxon>
        <taxon>Spermatophyta</taxon>
        <taxon>Magnoliopsida</taxon>
        <taxon>eudicotyledons</taxon>
        <taxon>Gunneridae</taxon>
        <taxon>Pentapetalae</taxon>
        <taxon>rosids</taxon>
        <taxon>fabids</taxon>
        <taxon>Rosales</taxon>
        <taxon>Moraceae</taxon>
        <taxon>Moreae</taxon>
        <taxon>Morus</taxon>
    </lineage>
</organism>
<feature type="transmembrane region" description="Helical" evidence="1">
    <location>
        <begin position="68"/>
        <end position="88"/>
    </location>
</feature>
<dbReference type="EMBL" id="KE344868">
    <property type="protein sequence ID" value="EXB82259.1"/>
    <property type="molecule type" value="Genomic_DNA"/>
</dbReference>
<keyword evidence="1" id="KW-0472">Membrane</keyword>
<gene>
    <name evidence="2" type="ORF">L484_007249</name>
</gene>
<name>W9RMN9_9ROSA</name>
<evidence type="ECO:0000313" key="3">
    <source>
        <dbReference type="Proteomes" id="UP000030645"/>
    </source>
</evidence>
<feature type="transmembrane region" description="Helical" evidence="1">
    <location>
        <begin position="33"/>
        <end position="56"/>
    </location>
</feature>
<keyword evidence="3" id="KW-1185">Reference proteome</keyword>
<evidence type="ECO:0000313" key="2">
    <source>
        <dbReference type="EMBL" id="EXB82259.1"/>
    </source>
</evidence>
<reference evidence="3" key="1">
    <citation type="submission" date="2013-01" db="EMBL/GenBank/DDBJ databases">
        <title>Draft Genome Sequence of a Mulberry Tree, Morus notabilis C.K. Schneid.</title>
        <authorList>
            <person name="He N."/>
            <person name="Zhao S."/>
        </authorList>
    </citation>
    <scope>NUCLEOTIDE SEQUENCE</scope>
</reference>
<protein>
    <submittedName>
        <fullName evidence="2">Uncharacterized protein</fullName>
    </submittedName>
</protein>